<dbReference type="InterPro" id="IPR011060">
    <property type="entry name" value="RibuloseP-bd_barrel"/>
</dbReference>
<evidence type="ECO:0000256" key="2">
    <source>
        <dbReference type="ARBA" id="ARBA00001633"/>
    </source>
</evidence>
<keyword evidence="10 15" id="KW-0057">Aromatic amino acid biosynthesis</keyword>
<dbReference type="UniPathway" id="UPA00035">
    <property type="reaction ID" value="UER00042"/>
</dbReference>
<evidence type="ECO:0000313" key="19">
    <source>
        <dbReference type="Proteomes" id="UP000282196"/>
    </source>
</evidence>
<dbReference type="AlphaFoldDB" id="A0A388TJ91"/>
<dbReference type="PANTHER" id="PTHR22854">
    <property type="entry name" value="TRYPTOPHAN BIOSYNTHESIS PROTEIN"/>
    <property type="match status" value="1"/>
</dbReference>
<dbReference type="InterPro" id="IPR001240">
    <property type="entry name" value="PRAI_dom"/>
</dbReference>
<dbReference type="SUPFAM" id="SSF51366">
    <property type="entry name" value="Ribulose-phoshate binding barrel"/>
    <property type="match status" value="2"/>
</dbReference>
<evidence type="ECO:0000256" key="9">
    <source>
        <dbReference type="ARBA" id="ARBA00022822"/>
    </source>
</evidence>
<organism evidence="18 19">
    <name type="scientific">Candidatus Termititenax dinenymphae</name>
    <dbReference type="NCBI Taxonomy" id="2218523"/>
    <lineage>
        <taxon>Bacteria</taxon>
        <taxon>Bacillati</taxon>
        <taxon>Candidatus Margulisiibacteriota</taxon>
        <taxon>Candidatus Termititenacia</taxon>
        <taxon>Candidatus Termititenacales</taxon>
        <taxon>Candidatus Termititenacaceae</taxon>
        <taxon>Candidatus Termititenax</taxon>
    </lineage>
</organism>
<evidence type="ECO:0000256" key="14">
    <source>
        <dbReference type="ARBA" id="ARBA00025592"/>
    </source>
</evidence>
<evidence type="ECO:0000256" key="1">
    <source>
        <dbReference type="ARBA" id="ARBA00001164"/>
    </source>
</evidence>
<evidence type="ECO:0000256" key="10">
    <source>
        <dbReference type="ARBA" id="ARBA00023141"/>
    </source>
</evidence>
<dbReference type="EMBL" id="BGZP01000001">
    <property type="protein sequence ID" value="GBR77377.1"/>
    <property type="molecule type" value="Genomic_DNA"/>
</dbReference>
<protein>
    <recommendedName>
        <fullName evidence="15">N-(5'-phosphoribosyl)anthranilate isomerase</fullName>
        <shortName evidence="15">PRAI</shortName>
        <ecNumber evidence="15">5.3.1.24</ecNumber>
    </recommendedName>
</protein>
<name>A0A388TJ91_9BACT</name>
<comment type="catalytic activity">
    <reaction evidence="1 15">
        <text>N-(5-phospho-beta-D-ribosyl)anthranilate = 1-(2-carboxyphenylamino)-1-deoxy-D-ribulose 5-phosphate</text>
        <dbReference type="Rhea" id="RHEA:21540"/>
        <dbReference type="ChEBI" id="CHEBI:18277"/>
        <dbReference type="ChEBI" id="CHEBI:58613"/>
        <dbReference type="EC" id="5.3.1.24"/>
    </reaction>
</comment>
<evidence type="ECO:0000256" key="15">
    <source>
        <dbReference type="HAMAP-Rule" id="MF_00135"/>
    </source>
</evidence>
<dbReference type="GO" id="GO:0004640">
    <property type="term" value="F:phosphoribosylanthranilate isomerase activity"/>
    <property type="evidence" value="ECO:0007669"/>
    <property type="project" value="UniProtKB-UniRule"/>
</dbReference>
<evidence type="ECO:0000259" key="17">
    <source>
        <dbReference type="Pfam" id="PF00697"/>
    </source>
</evidence>
<dbReference type="InterPro" id="IPR013798">
    <property type="entry name" value="Indole-3-glycerol_P_synth_dom"/>
</dbReference>
<evidence type="ECO:0000256" key="13">
    <source>
        <dbReference type="ARBA" id="ARBA00023268"/>
    </source>
</evidence>
<dbReference type="InterPro" id="IPR013785">
    <property type="entry name" value="Aldolase_TIM"/>
</dbReference>
<evidence type="ECO:0000256" key="7">
    <source>
        <dbReference type="ARBA" id="ARBA00022605"/>
    </source>
</evidence>
<accession>A0A388TJ91</accession>
<evidence type="ECO:0000256" key="12">
    <source>
        <dbReference type="ARBA" id="ARBA00023239"/>
    </source>
</evidence>
<evidence type="ECO:0000256" key="11">
    <source>
        <dbReference type="ARBA" id="ARBA00023235"/>
    </source>
</evidence>
<dbReference type="Pfam" id="PF00697">
    <property type="entry name" value="PRAI"/>
    <property type="match status" value="1"/>
</dbReference>
<evidence type="ECO:0000256" key="8">
    <source>
        <dbReference type="ARBA" id="ARBA00022793"/>
    </source>
</evidence>
<evidence type="ECO:0000313" key="18">
    <source>
        <dbReference type="EMBL" id="GBR77377.1"/>
    </source>
</evidence>
<dbReference type="GO" id="GO:0000162">
    <property type="term" value="P:L-tryptophan biosynthetic process"/>
    <property type="evidence" value="ECO:0007669"/>
    <property type="project" value="UniProtKB-UniRule"/>
</dbReference>
<keyword evidence="7 15" id="KW-0028">Amino-acid biosynthesis</keyword>
<comment type="similarity">
    <text evidence="15">Belongs to the TrpF family.</text>
</comment>
<dbReference type="EC" id="5.3.1.24" evidence="15"/>
<reference evidence="18 19" key="1">
    <citation type="journal article" date="2019" name="ISME J.">
        <title>Genome analyses of uncultured TG2/ZB3 bacteria in 'Margulisbacteria' specifically attached to ectosymbiotic spirochetes of protists in the termite gut.</title>
        <authorList>
            <person name="Utami Y.D."/>
            <person name="Kuwahara H."/>
            <person name="Igai K."/>
            <person name="Murakami T."/>
            <person name="Sugaya K."/>
            <person name="Morikawa T."/>
            <person name="Nagura Y."/>
            <person name="Yuki M."/>
            <person name="Deevong P."/>
            <person name="Inoue T."/>
            <person name="Kihara K."/>
            <person name="Lo N."/>
            <person name="Yamada A."/>
            <person name="Ohkuma M."/>
            <person name="Hongoh Y."/>
        </authorList>
    </citation>
    <scope>NUCLEOTIDE SEQUENCE [LARGE SCALE GENOMIC DNA]</scope>
    <source>
        <strain evidence="18">RsDinE6-01</strain>
    </source>
</reference>
<dbReference type="GO" id="GO:0004425">
    <property type="term" value="F:indole-3-glycerol-phosphate synthase activity"/>
    <property type="evidence" value="ECO:0007669"/>
    <property type="project" value="UniProtKB-EC"/>
</dbReference>
<dbReference type="PANTHER" id="PTHR22854:SF2">
    <property type="entry name" value="INDOLE-3-GLYCEROL-PHOSPHATE SYNTHASE"/>
    <property type="match status" value="1"/>
</dbReference>
<dbReference type="PROSITE" id="PS00614">
    <property type="entry name" value="IGPS"/>
    <property type="match status" value="1"/>
</dbReference>
<evidence type="ECO:0000256" key="3">
    <source>
        <dbReference type="ARBA" id="ARBA00004664"/>
    </source>
</evidence>
<evidence type="ECO:0000256" key="6">
    <source>
        <dbReference type="ARBA" id="ARBA00009847"/>
    </source>
</evidence>
<dbReference type="CDD" id="cd00331">
    <property type="entry name" value="IGPS"/>
    <property type="match status" value="1"/>
</dbReference>
<proteinExistence type="inferred from homology"/>
<gene>
    <name evidence="18" type="primary">trpC</name>
    <name evidence="15" type="synonym">trpF</name>
    <name evidence="18" type="ORF">RDn1_036</name>
</gene>
<comment type="caution">
    <text evidence="18">The sequence shown here is derived from an EMBL/GenBank/DDBJ whole genome shotgun (WGS) entry which is preliminary data.</text>
</comment>
<comment type="function">
    <text evidence="14">Bifunctional enzyme that catalyzes two sequential steps of tryptophan biosynthetic pathway. The first reaction is catalyzed by the isomerase, coded by the TrpF domain; the second reaction is catalyzed by the synthase, coded by the TrpC domain.</text>
</comment>
<keyword evidence="19" id="KW-1185">Reference proteome</keyword>
<comment type="similarity">
    <text evidence="5">In the N-terminal section; belongs to the TrpC family.</text>
</comment>
<keyword evidence="12" id="KW-0456">Lyase</keyword>
<dbReference type="CDD" id="cd00405">
    <property type="entry name" value="PRAI"/>
    <property type="match status" value="1"/>
</dbReference>
<keyword evidence="11 15" id="KW-0413">Isomerase</keyword>
<keyword evidence="9 15" id="KW-0822">Tryptophan biosynthesis</keyword>
<dbReference type="Proteomes" id="UP000282196">
    <property type="component" value="Unassembled WGS sequence"/>
</dbReference>
<evidence type="ECO:0000256" key="4">
    <source>
        <dbReference type="ARBA" id="ARBA00004696"/>
    </source>
</evidence>
<comment type="catalytic activity">
    <reaction evidence="2">
        <text>1-(2-carboxyphenylamino)-1-deoxy-D-ribulose 5-phosphate + H(+) = (1S,2R)-1-C-(indol-3-yl)glycerol 3-phosphate + CO2 + H2O</text>
        <dbReference type="Rhea" id="RHEA:23476"/>
        <dbReference type="ChEBI" id="CHEBI:15377"/>
        <dbReference type="ChEBI" id="CHEBI:15378"/>
        <dbReference type="ChEBI" id="CHEBI:16526"/>
        <dbReference type="ChEBI" id="CHEBI:58613"/>
        <dbReference type="ChEBI" id="CHEBI:58866"/>
        <dbReference type="EC" id="4.1.1.48"/>
    </reaction>
</comment>
<dbReference type="Pfam" id="PF00218">
    <property type="entry name" value="IGPS"/>
    <property type="match status" value="1"/>
</dbReference>
<feature type="domain" description="N-(5'phosphoribosyl) anthranilate isomerase (PRAI)" evidence="17">
    <location>
        <begin position="396"/>
        <end position="441"/>
    </location>
</feature>
<comment type="similarity">
    <text evidence="6">In the C-terminal section; belongs to the TrpF family.</text>
</comment>
<evidence type="ECO:0000259" key="16">
    <source>
        <dbReference type="Pfam" id="PF00218"/>
    </source>
</evidence>
<keyword evidence="13" id="KW-0511">Multifunctional enzyme</keyword>
<comment type="pathway">
    <text evidence="4">Amino-acid biosynthesis; L-tryptophan biosynthesis; L-tryptophan from chorismate: step 4/5.</text>
</comment>
<sequence>MNILEQIVAKRRRTFKLYDFPKRTLPIVPFFSTKPFIIAEFKKASPTNKKISSRPHADLARDYYKAGVRNFSVLTEQNYFQGSLQDLYELKKQYPQCAFLRKDFLFCREDLAQAYLAGADAVLLIAEILSDKLLCELIREAHRLELQVLGEVYSLESLQRIITLPEQPDAIGINSRDLKTFKLRPDQPLRLRPYIPKNIPAVYESGVKDTYLMRLIGNAGFNAVLIGETAVGRPQLLRDFQKAFLHGVKQKANFFTKLYARQKKVFVKICGLTNKADVALAAKSGADVAGFVLLPESPRCVTAKLLRDVKDIKILKVAVVKNITLKVKLLLKSGLIDAVQTYAGDIYSLHGNAYRVTTDFQTRELPVTLYDAPKTKDMKKGKQITAKAYPLIYGQWLAGGLDPQNVRKLLKQIEPGLIDVSSGVESSVEKKDKQKLKEFLQEVRRA</sequence>
<keyword evidence="8" id="KW-0210">Decarboxylase</keyword>
<dbReference type="HAMAP" id="MF_00135">
    <property type="entry name" value="PRAI"/>
    <property type="match status" value="1"/>
</dbReference>
<dbReference type="InterPro" id="IPR045186">
    <property type="entry name" value="Indole-3-glycerol_P_synth"/>
</dbReference>
<evidence type="ECO:0000256" key="5">
    <source>
        <dbReference type="ARBA" id="ARBA00007902"/>
    </source>
</evidence>
<comment type="pathway">
    <text evidence="3 15">Amino-acid biosynthesis; L-tryptophan biosynthesis; L-tryptophan from chorismate: step 3/5.</text>
</comment>
<dbReference type="InterPro" id="IPR001468">
    <property type="entry name" value="Indole-3-GlycerolPSynthase_CS"/>
</dbReference>
<feature type="domain" description="Indole-3-glycerol phosphate synthase" evidence="16">
    <location>
        <begin position="32"/>
        <end position="231"/>
    </location>
</feature>
<dbReference type="Gene3D" id="3.20.20.70">
    <property type="entry name" value="Aldolase class I"/>
    <property type="match status" value="2"/>
</dbReference>